<accession>A0A7E4WC99</accession>
<reference evidence="1" key="1">
    <citation type="journal article" date="2013" name="Genetics">
        <title>The draft genome and transcriptome of Panagrellus redivivus are shaped by the harsh demands of a free-living lifestyle.</title>
        <authorList>
            <person name="Srinivasan J."/>
            <person name="Dillman A.R."/>
            <person name="Macchietto M.G."/>
            <person name="Heikkinen L."/>
            <person name="Lakso M."/>
            <person name="Fracchia K.M."/>
            <person name="Antoshechkin I."/>
            <person name="Mortazavi A."/>
            <person name="Wong G."/>
            <person name="Sternberg P.W."/>
        </authorList>
    </citation>
    <scope>NUCLEOTIDE SEQUENCE [LARGE SCALE GENOMIC DNA]</scope>
    <source>
        <strain evidence="1">MT8872</strain>
    </source>
</reference>
<protein>
    <submittedName>
        <fullName evidence="2">Cyclin-dependent kinases regulatory subunit</fullName>
    </submittedName>
</protein>
<keyword evidence="1" id="KW-1185">Reference proteome</keyword>
<name>A0A7E4WC99_PANRE</name>
<organism evidence="1 2">
    <name type="scientific">Panagrellus redivivus</name>
    <name type="common">Microworm</name>
    <dbReference type="NCBI Taxonomy" id="6233"/>
    <lineage>
        <taxon>Eukaryota</taxon>
        <taxon>Metazoa</taxon>
        <taxon>Ecdysozoa</taxon>
        <taxon>Nematoda</taxon>
        <taxon>Chromadorea</taxon>
        <taxon>Rhabditida</taxon>
        <taxon>Tylenchina</taxon>
        <taxon>Panagrolaimomorpha</taxon>
        <taxon>Panagrolaimoidea</taxon>
        <taxon>Panagrolaimidae</taxon>
        <taxon>Panagrellus</taxon>
    </lineage>
</organism>
<dbReference type="WBParaSite" id="Pan_g9159.t2">
    <property type="protein sequence ID" value="Pan_g9159.t2"/>
    <property type="gene ID" value="Pan_g9159"/>
</dbReference>
<dbReference type="Proteomes" id="UP000492821">
    <property type="component" value="Unassembled WGS sequence"/>
</dbReference>
<sequence>MVSSVLIVITYRGFQFSAAKLTRTFYLVPAATASSSQQPRVVRRMTVHPQAVHHTSATTQGQPTTVVAHAVQPASVPQLKVISPTLNNTQERNNTNATNTVVANTAQVHYPQYSDDGSPQSLPDDQLDTMYEYFDVNPDESTMNHATMGDYEYEEDTNTGSVTSHSSNHHGLMMQPIQHQIIENHQKYYKVGRLVAQK</sequence>
<evidence type="ECO:0000313" key="1">
    <source>
        <dbReference type="Proteomes" id="UP000492821"/>
    </source>
</evidence>
<dbReference type="AlphaFoldDB" id="A0A7E4WC99"/>
<reference evidence="2" key="2">
    <citation type="submission" date="2020-10" db="UniProtKB">
        <authorList>
            <consortium name="WormBaseParasite"/>
        </authorList>
    </citation>
    <scope>IDENTIFICATION</scope>
</reference>
<evidence type="ECO:0000313" key="2">
    <source>
        <dbReference type="WBParaSite" id="Pan_g9159.t2"/>
    </source>
</evidence>
<proteinExistence type="predicted"/>